<dbReference type="GO" id="GO:0009252">
    <property type="term" value="P:peptidoglycan biosynthetic process"/>
    <property type="evidence" value="ECO:0007669"/>
    <property type="project" value="UniProtKB-KW"/>
</dbReference>
<accession>A0A1U9JSC1</accession>
<organism evidence="12 13">
    <name type="scientific">Candidatus Tokpelaia hoelldobleri</name>
    <dbReference type="NCBI Taxonomy" id="1902579"/>
    <lineage>
        <taxon>Bacteria</taxon>
        <taxon>Pseudomonadati</taxon>
        <taxon>Pseudomonadota</taxon>
        <taxon>Alphaproteobacteria</taxon>
        <taxon>Hyphomicrobiales</taxon>
        <taxon>Candidatus Tokpelaia</taxon>
    </lineage>
</organism>
<gene>
    <name evidence="12" type="ORF">BHV28_00420</name>
</gene>
<evidence type="ECO:0000256" key="5">
    <source>
        <dbReference type="ARBA" id="ARBA00022984"/>
    </source>
</evidence>
<reference evidence="12 13" key="1">
    <citation type="journal article" date="2010" name="Science">
        <title>Genomic comparison of the ants Camponotus floridanus and Harpegnathos saltator.</title>
        <authorList>
            <person name="Bonasio R."/>
            <person name="Zhang G."/>
            <person name="Ye C."/>
            <person name="Mutti N.S."/>
            <person name="Fang X."/>
            <person name="Qin N."/>
            <person name="Donahue G."/>
            <person name="Yang P."/>
            <person name="Li Q."/>
            <person name="Li C."/>
            <person name="Zhang P."/>
            <person name="Huang Z."/>
            <person name="Berger S.L."/>
            <person name="Reinberg D."/>
            <person name="Wang J."/>
            <person name="Liebig J."/>
        </authorList>
    </citation>
    <scope>NUCLEOTIDE SEQUENCE [LARGE SCALE GENOMIC DNA]</scope>
    <source>
        <strain evidence="12 13">Hsal</strain>
    </source>
</reference>
<dbReference type="PANTHER" id="PTHR21581">
    <property type="entry name" value="D-ALANYL-D-ALANINE CARBOXYPEPTIDASE"/>
    <property type="match status" value="1"/>
</dbReference>
<evidence type="ECO:0000256" key="10">
    <source>
        <dbReference type="SAM" id="SignalP"/>
    </source>
</evidence>
<keyword evidence="5" id="KW-0573">Peptidoglycan synthesis</keyword>
<evidence type="ECO:0000256" key="8">
    <source>
        <dbReference type="PIRSR" id="PIRSR618044-2"/>
    </source>
</evidence>
<evidence type="ECO:0000256" key="6">
    <source>
        <dbReference type="ARBA" id="ARBA00023316"/>
    </source>
</evidence>
<feature type="active site" description="Acyl-ester intermediate" evidence="7">
    <location>
        <position position="48"/>
    </location>
</feature>
<feature type="signal peptide" evidence="10">
    <location>
        <begin position="1"/>
        <end position="21"/>
    </location>
</feature>
<dbReference type="EMBL" id="CP017315">
    <property type="protein sequence ID" value="AQS40768.1"/>
    <property type="molecule type" value="Genomic_DNA"/>
</dbReference>
<evidence type="ECO:0000256" key="4">
    <source>
        <dbReference type="ARBA" id="ARBA00022960"/>
    </source>
</evidence>
<evidence type="ECO:0000256" key="1">
    <source>
        <dbReference type="ARBA" id="ARBA00007164"/>
    </source>
</evidence>
<evidence type="ECO:0000256" key="2">
    <source>
        <dbReference type="ARBA" id="ARBA00022729"/>
    </source>
</evidence>
<dbReference type="KEGG" id="thd:BHV28_00420"/>
<dbReference type="GO" id="GO:0006508">
    <property type="term" value="P:proteolysis"/>
    <property type="evidence" value="ECO:0007669"/>
    <property type="project" value="InterPro"/>
</dbReference>
<evidence type="ECO:0000256" key="7">
    <source>
        <dbReference type="PIRSR" id="PIRSR618044-1"/>
    </source>
</evidence>
<protein>
    <submittedName>
        <fullName evidence="12">Penicillin-binding protein</fullName>
    </submittedName>
</protein>
<keyword evidence="6" id="KW-0961">Cell wall biogenesis/degradation</keyword>
<name>A0A1U9JSC1_9HYPH</name>
<evidence type="ECO:0000313" key="12">
    <source>
        <dbReference type="EMBL" id="AQS40768.1"/>
    </source>
</evidence>
<evidence type="ECO:0000259" key="11">
    <source>
        <dbReference type="Pfam" id="PF00768"/>
    </source>
</evidence>
<reference evidence="12 13" key="2">
    <citation type="journal article" date="2016" name="Sci. Rep.">
        <title>The genome of Rhizobiales bacteria in predatory ants reveals urease gene functions but no genes for nitrogen fixation.</title>
        <authorList>
            <person name="Neuvonen M.M."/>
            <person name="Tamarit D."/>
            <person name="Naslund K."/>
            <person name="Liebig J."/>
            <person name="Feldhaar H."/>
            <person name="Moran N.A."/>
            <person name="Guy L."/>
            <person name="Andersson S.G."/>
        </authorList>
    </citation>
    <scope>NUCLEOTIDE SEQUENCE [LARGE SCALE GENOMIC DNA]</scope>
    <source>
        <strain evidence="12 13">Hsal</strain>
    </source>
</reference>
<dbReference type="GO" id="GO:0009002">
    <property type="term" value="F:serine-type D-Ala-D-Ala carboxypeptidase activity"/>
    <property type="evidence" value="ECO:0007669"/>
    <property type="project" value="InterPro"/>
</dbReference>
<dbReference type="InterPro" id="IPR001967">
    <property type="entry name" value="Peptidase_S11_N"/>
</dbReference>
<evidence type="ECO:0000256" key="9">
    <source>
        <dbReference type="RuleBase" id="RU004016"/>
    </source>
</evidence>
<feature type="domain" description="Peptidase S11 D-alanyl-D-alanine carboxypeptidase A N-terminal" evidence="11">
    <location>
        <begin position="20"/>
        <end position="242"/>
    </location>
</feature>
<dbReference type="SUPFAM" id="SSF56601">
    <property type="entry name" value="beta-lactamase/transpeptidase-like"/>
    <property type="match status" value="1"/>
</dbReference>
<feature type="active site" evidence="7">
    <location>
        <position position="108"/>
    </location>
</feature>
<dbReference type="Proteomes" id="UP000188912">
    <property type="component" value="Chromosome"/>
</dbReference>
<evidence type="ECO:0000256" key="3">
    <source>
        <dbReference type="ARBA" id="ARBA00022801"/>
    </source>
</evidence>
<sequence>MKIARILTLLLSFVSAHPTLAAPYIAVDMATGRVLAHNQAFDRWYPASLTKMMTAYVAFRALQTGDITLQTPVLVSANAAKVPPSRSGYKPGSTLQLDTALTILLVRSANDIAVAIGEMVSGSEAAFIARMNAEAQRLGMIGTHFANTNGLPSTRNYSTARDMAVLATQIRREFPQYAHFFKIQAIDFGQNKRVQQNSNNLIGRFSGADGMKTGFICSSGFNLASSATRDGRTIIAVVLGADRIDQREALSAQLLTDGFKNDGSSQVTLATLRPYGTKLAQATDMREQICTEEAWKARAQFRDEKGNTIFNSPFISVLRDKPAVMPVRLLAPPPRLKRGELPIWKIPVPAPRPETY</sequence>
<feature type="active site" description="Proton acceptor" evidence="7">
    <location>
        <position position="51"/>
    </location>
</feature>
<keyword evidence="2 10" id="KW-0732">Signal</keyword>
<dbReference type="GO" id="GO:0008360">
    <property type="term" value="P:regulation of cell shape"/>
    <property type="evidence" value="ECO:0007669"/>
    <property type="project" value="UniProtKB-KW"/>
</dbReference>
<keyword evidence="3" id="KW-0378">Hydrolase</keyword>
<dbReference type="AlphaFoldDB" id="A0A1U9JSC1"/>
<dbReference type="Gene3D" id="3.40.710.10">
    <property type="entry name" value="DD-peptidase/beta-lactamase superfamily"/>
    <property type="match status" value="1"/>
</dbReference>
<dbReference type="GO" id="GO:0071555">
    <property type="term" value="P:cell wall organization"/>
    <property type="evidence" value="ECO:0007669"/>
    <property type="project" value="UniProtKB-KW"/>
</dbReference>
<feature type="chain" id="PRO_5012775650" evidence="10">
    <location>
        <begin position="22"/>
        <end position="356"/>
    </location>
</feature>
<dbReference type="STRING" id="1902579.BHV28_00420"/>
<evidence type="ECO:0000313" key="13">
    <source>
        <dbReference type="Proteomes" id="UP000188912"/>
    </source>
</evidence>
<dbReference type="PRINTS" id="PR00725">
    <property type="entry name" value="DADACBPTASE1"/>
</dbReference>
<proteinExistence type="inferred from homology"/>
<keyword evidence="4" id="KW-0133">Cell shape</keyword>
<dbReference type="InterPro" id="IPR018044">
    <property type="entry name" value="Peptidase_S11"/>
</dbReference>
<feature type="binding site" evidence="8">
    <location>
        <position position="212"/>
    </location>
    <ligand>
        <name>substrate</name>
    </ligand>
</feature>
<comment type="similarity">
    <text evidence="1 9">Belongs to the peptidase S11 family.</text>
</comment>
<dbReference type="PANTHER" id="PTHR21581:SF6">
    <property type="entry name" value="TRAFFICKING PROTEIN PARTICLE COMPLEX SUBUNIT 12"/>
    <property type="match status" value="1"/>
</dbReference>
<dbReference type="Pfam" id="PF00768">
    <property type="entry name" value="Peptidase_S11"/>
    <property type="match status" value="1"/>
</dbReference>
<dbReference type="InterPro" id="IPR012338">
    <property type="entry name" value="Beta-lactam/transpept-like"/>
</dbReference>
<keyword evidence="13" id="KW-1185">Reference proteome</keyword>